<dbReference type="HOGENOM" id="CLU_053173_1_1_1"/>
<dbReference type="GO" id="GO:0070180">
    <property type="term" value="F:large ribosomal subunit rRNA binding"/>
    <property type="evidence" value="ECO:0007669"/>
    <property type="project" value="TreeGrafter"/>
</dbReference>
<evidence type="ECO:0000313" key="6">
    <source>
        <dbReference type="Proteomes" id="UP000030655"/>
    </source>
</evidence>
<dbReference type="Pfam" id="PF00466">
    <property type="entry name" value="Ribosomal_L10"/>
    <property type="match status" value="1"/>
</dbReference>
<dbReference type="GO" id="GO:0022625">
    <property type="term" value="C:cytosolic large ribosomal subunit"/>
    <property type="evidence" value="ECO:0007669"/>
    <property type="project" value="TreeGrafter"/>
</dbReference>
<comment type="similarity">
    <text evidence="1">Belongs to the universal ribosomal protein uL10 family.</text>
</comment>
<dbReference type="InterPro" id="IPR043141">
    <property type="entry name" value="Ribosomal_uL10-like_sf"/>
</dbReference>
<sequence>MAKTQSRAVKKARKSAIYSKIKELFNNNPQFLLVNLSYITGNQLQQCKREWKDIAELIVIKNTALKKALKDIKKEDFIESIQGNVALLFLKKGGSFDDFKKLNEIMVTHKRNTVAKTGSYAQDDYIIKPHVTALGADKVSFFQALNIPYKVNKGKLEILSDLKVLTKGTKVGPAHATLLSLLGISPYTYYMKIDNCYDEEFFPSSILSISKDEIKESIKASVDDCRFISLGIDNVNELTVNNFLTNEVNDSVALAKELGLE</sequence>
<reference evidence="6" key="1">
    <citation type="submission" date="2013-02" db="EMBL/GenBank/DDBJ databases">
        <authorList>
            <consortium name="The Broad Institute Genome Sequencing Platform"/>
            <person name="Cuomo C."/>
            <person name="Becnel J."/>
            <person name="Sanscrainte N."/>
            <person name="Walker B."/>
            <person name="Young S.K."/>
            <person name="Zeng Q."/>
            <person name="Gargeya S."/>
            <person name="Fitzgerald M."/>
            <person name="Haas B."/>
            <person name="Abouelleil A."/>
            <person name="Alvarado L."/>
            <person name="Arachchi H.M."/>
            <person name="Berlin A.M."/>
            <person name="Chapman S.B."/>
            <person name="Dewar J."/>
            <person name="Goldberg J."/>
            <person name="Griggs A."/>
            <person name="Gujja S."/>
            <person name="Hansen M."/>
            <person name="Howarth C."/>
            <person name="Imamovic A."/>
            <person name="Larimer J."/>
            <person name="McCowan C."/>
            <person name="Murphy C."/>
            <person name="Neiman D."/>
            <person name="Pearson M."/>
            <person name="Priest M."/>
            <person name="Roberts A."/>
            <person name="Saif S."/>
            <person name="Shea T."/>
            <person name="Sisk P."/>
            <person name="Sykes S."/>
            <person name="Wortman J."/>
            <person name="Nusbaum C."/>
            <person name="Birren B."/>
        </authorList>
    </citation>
    <scope>NUCLEOTIDE SEQUENCE [LARGE SCALE GENOMIC DNA]</scope>
    <source>
        <strain evidence="6">PRA339</strain>
    </source>
</reference>
<dbReference type="VEuPathDB" id="MicrosporidiaDB:H312_01363"/>
<name>A0A059F278_9MICR</name>
<dbReference type="GO" id="GO:0000027">
    <property type="term" value="P:ribosomal large subunit assembly"/>
    <property type="evidence" value="ECO:0007669"/>
    <property type="project" value="TreeGrafter"/>
</dbReference>
<dbReference type="InterPro" id="IPR050323">
    <property type="entry name" value="Ribosomal_protein_uL10"/>
</dbReference>
<dbReference type="InterPro" id="IPR040637">
    <property type="entry name" value="Ribosomal_uL10-like_insert"/>
</dbReference>
<dbReference type="PANTHER" id="PTHR45699">
    <property type="entry name" value="60S ACIDIC RIBOSOMAL PROTEIN P0"/>
    <property type="match status" value="1"/>
</dbReference>
<evidence type="ECO:0000256" key="3">
    <source>
        <dbReference type="ARBA" id="ARBA00023274"/>
    </source>
</evidence>
<keyword evidence="3" id="KW-0687">Ribonucleoprotein</keyword>
<dbReference type="Gene3D" id="3.90.105.20">
    <property type="match status" value="1"/>
</dbReference>
<dbReference type="STRING" id="1288291.A0A059F278"/>
<keyword evidence="6" id="KW-1185">Reference proteome</keyword>
<dbReference type="OrthoDB" id="10259902at2759"/>
<dbReference type="InterPro" id="IPR001790">
    <property type="entry name" value="Ribosomal_uL10"/>
</dbReference>
<dbReference type="InterPro" id="IPR043164">
    <property type="entry name" value="Ribosomal_uL10-like_insert_sf"/>
</dbReference>
<evidence type="ECO:0000256" key="1">
    <source>
        <dbReference type="ARBA" id="ARBA00008889"/>
    </source>
</evidence>
<reference evidence="5 6" key="2">
    <citation type="submission" date="2014-03" db="EMBL/GenBank/DDBJ databases">
        <title>The Genome Sequence of Anncaliia algerae insect isolate PRA339.</title>
        <authorList>
            <consortium name="The Broad Institute Genome Sequencing Platform"/>
            <consortium name="The Broad Institute Genome Sequencing Center for Infectious Disease"/>
            <person name="Cuomo C."/>
            <person name="Becnel J."/>
            <person name="Sanscrainte N."/>
            <person name="Walker B."/>
            <person name="Young S.K."/>
            <person name="Zeng Q."/>
            <person name="Gargeya S."/>
            <person name="Fitzgerald M."/>
            <person name="Haas B."/>
            <person name="Abouelleil A."/>
            <person name="Alvarado L."/>
            <person name="Arachchi H.M."/>
            <person name="Berlin A.M."/>
            <person name="Chapman S.B."/>
            <person name="Dewar J."/>
            <person name="Goldberg J."/>
            <person name="Griggs A."/>
            <person name="Gujja S."/>
            <person name="Hansen M."/>
            <person name="Howarth C."/>
            <person name="Imamovic A."/>
            <person name="Larimer J."/>
            <person name="McCowan C."/>
            <person name="Murphy C."/>
            <person name="Neiman D."/>
            <person name="Pearson M."/>
            <person name="Priest M."/>
            <person name="Roberts A."/>
            <person name="Saif S."/>
            <person name="Shea T."/>
            <person name="Sisk P."/>
            <person name="Sykes S."/>
            <person name="Wortman J."/>
            <person name="Nusbaum C."/>
            <person name="Birren B."/>
        </authorList>
    </citation>
    <scope>NUCLEOTIDE SEQUENCE [LARGE SCALE GENOMIC DNA]</scope>
    <source>
        <strain evidence="5 6">PRA339</strain>
    </source>
</reference>
<evidence type="ECO:0000259" key="4">
    <source>
        <dbReference type="Pfam" id="PF17777"/>
    </source>
</evidence>
<protein>
    <recommendedName>
        <fullName evidence="4">Large ribosomal subunit protein uL10-like insertion domain-containing protein</fullName>
    </recommendedName>
</protein>
<dbReference type="PANTHER" id="PTHR45699:SF3">
    <property type="entry name" value="LARGE RIBOSOMAL SUBUNIT PROTEIN UL10"/>
    <property type="match status" value="1"/>
</dbReference>
<dbReference type="GO" id="GO:0003735">
    <property type="term" value="F:structural constituent of ribosome"/>
    <property type="evidence" value="ECO:0007669"/>
    <property type="project" value="TreeGrafter"/>
</dbReference>
<proteinExistence type="inferred from homology"/>
<dbReference type="SUPFAM" id="SSF160369">
    <property type="entry name" value="Ribosomal protein L10-like"/>
    <property type="match status" value="1"/>
</dbReference>
<dbReference type="AlphaFoldDB" id="A0A059F278"/>
<dbReference type="EMBL" id="KK365147">
    <property type="protein sequence ID" value="KCZ81217.1"/>
    <property type="molecule type" value="Genomic_DNA"/>
</dbReference>
<gene>
    <name evidence="5" type="ORF">H312_01363</name>
</gene>
<evidence type="ECO:0000256" key="2">
    <source>
        <dbReference type="ARBA" id="ARBA00022980"/>
    </source>
</evidence>
<feature type="non-terminal residue" evidence="5">
    <location>
        <position position="1"/>
    </location>
</feature>
<dbReference type="Gene3D" id="3.30.70.1730">
    <property type="match status" value="1"/>
</dbReference>
<organism evidence="5 6">
    <name type="scientific">Anncaliia algerae PRA339</name>
    <dbReference type="NCBI Taxonomy" id="1288291"/>
    <lineage>
        <taxon>Eukaryota</taxon>
        <taxon>Fungi</taxon>
        <taxon>Fungi incertae sedis</taxon>
        <taxon>Microsporidia</taxon>
        <taxon>Tubulinosematoidea</taxon>
        <taxon>Tubulinosematidae</taxon>
        <taxon>Anncaliia</taxon>
    </lineage>
</organism>
<dbReference type="GO" id="GO:0002181">
    <property type="term" value="P:cytoplasmic translation"/>
    <property type="evidence" value="ECO:0007669"/>
    <property type="project" value="TreeGrafter"/>
</dbReference>
<feature type="domain" description="Large ribosomal subunit protein uL10-like insertion" evidence="4">
    <location>
        <begin position="115"/>
        <end position="184"/>
    </location>
</feature>
<evidence type="ECO:0000313" key="5">
    <source>
        <dbReference type="EMBL" id="KCZ81217.1"/>
    </source>
</evidence>
<dbReference type="Proteomes" id="UP000030655">
    <property type="component" value="Unassembled WGS sequence"/>
</dbReference>
<dbReference type="Pfam" id="PF17777">
    <property type="entry name" value="RL10P_insert"/>
    <property type="match status" value="1"/>
</dbReference>
<keyword evidence="2" id="KW-0689">Ribosomal protein</keyword>
<accession>A0A059F278</accession>